<dbReference type="EMBL" id="LRPC01000012">
    <property type="protein sequence ID" value="KYG76067.1"/>
    <property type="molecule type" value="Genomic_DNA"/>
</dbReference>
<sequence>MEILGIDVGGSGIKGAIVETETGKLISDRIRIATPQPSTPEAVAEVIRDIKNQLNWKDNIGVAFPTVIVNGKAMYSSNLHKSWKGTQIDDLLCEFSGETVTVINDADAAGIAEMRFGAGRHHKAGLVIVITIGTGLGSGVFYDGQIIPNFELGRLYYKTGDLIEYFAADSARKREDLSFEVWGKRVNKFLKHVERIITPDYIILGGGVSKHIHKFRDQIKIRTPYVVSEKLNNAGIIGAAINAADHHK</sequence>
<dbReference type="PANTHER" id="PTHR18964">
    <property type="entry name" value="ROK (REPRESSOR, ORF, KINASE) FAMILY"/>
    <property type="match status" value="1"/>
</dbReference>
<gene>
    <name evidence="1" type="ORF">AWW68_09625</name>
</gene>
<dbReference type="Pfam" id="PF00480">
    <property type="entry name" value="ROK"/>
    <property type="match status" value="1"/>
</dbReference>
<dbReference type="SUPFAM" id="SSF53067">
    <property type="entry name" value="Actin-like ATPase domain"/>
    <property type="match status" value="1"/>
</dbReference>
<comment type="caution">
    <text evidence="1">The sequence shown here is derived from an EMBL/GenBank/DDBJ whole genome shotgun (WGS) entry which is preliminary data.</text>
</comment>
<proteinExistence type="predicted"/>
<name>A0A150XBG7_9BACT</name>
<dbReference type="OrthoDB" id="9810372at2"/>
<dbReference type="GO" id="GO:0016301">
    <property type="term" value="F:kinase activity"/>
    <property type="evidence" value="ECO:0007669"/>
    <property type="project" value="UniProtKB-KW"/>
</dbReference>
<dbReference type="RefSeq" id="WP_068220493.1">
    <property type="nucleotide sequence ID" value="NZ_CP139724.1"/>
</dbReference>
<dbReference type="AlphaFoldDB" id="A0A150XBG7"/>
<dbReference type="CDD" id="cd24058">
    <property type="entry name" value="ASKHA_NBD_ROK_PPGK"/>
    <property type="match status" value="1"/>
</dbReference>
<reference evidence="1 2" key="1">
    <citation type="submission" date="2016-01" db="EMBL/GenBank/DDBJ databases">
        <title>Genome sequencing of Roseivirga spongicola UST030701-084.</title>
        <authorList>
            <person name="Selvaratnam C."/>
            <person name="Thevarajoo S."/>
            <person name="Goh K.M."/>
            <person name="Ee R."/>
            <person name="Chan K.-G."/>
            <person name="Chong C.S."/>
        </authorList>
    </citation>
    <scope>NUCLEOTIDE SEQUENCE [LARGE SCALE GENOMIC DNA]</scope>
    <source>
        <strain evidence="1 2">UST030701-084</strain>
    </source>
</reference>
<dbReference type="STRING" id="333140.AWW68_09625"/>
<accession>A0A150XBG7</accession>
<organism evidence="1 2">
    <name type="scientific">Roseivirga spongicola</name>
    <dbReference type="NCBI Taxonomy" id="333140"/>
    <lineage>
        <taxon>Bacteria</taxon>
        <taxon>Pseudomonadati</taxon>
        <taxon>Bacteroidota</taxon>
        <taxon>Cytophagia</taxon>
        <taxon>Cytophagales</taxon>
        <taxon>Roseivirgaceae</taxon>
        <taxon>Roseivirga</taxon>
    </lineage>
</organism>
<evidence type="ECO:0000313" key="2">
    <source>
        <dbReference type="Proteomes" id="UP000075606"/>
    </source>
</evidence>
<dbReference type="InterPro" id="IPR000600">
    <property type="entry name" value="ROK"/>
</dbReference>
<dbReference type="Gene3D" id="3.30.420.40">
    <property type="match status" value="2"/>
</dbReference>
<keyword evidence="1" id="KW-0418">Kinase</keyword>
<keyword evidence="2" id="KW-1185">Reference proteome</keyword>
<dbReference type="InterPro" id="IPR043129">
    <property type="entry name" value="ATPase_NBD"/>
</dbReference>
<protein>
    <submittedName>
        <fullName evidence="1">Polyphosphate glucokinase</fullName>
    </submittedName>
</protein>
<evidence type="ECO:0000313" key="1">
    <source>
        <dbReference type="EMBL" id="KYG76067.1"/>
    </source>
</evidence>
<dbReference type="PANTHER" id="PTHR18964:SF146">
    <property type="entry name" value="POLYPHOSPHATE GLUCOKINASE"/>
    <property type="match status" value="1"/>
</dbReference>
<keyword evidence="1" id="KW-0808">Transferase</keyword>
<dbReference type="Proteomes" id="UP000075606">
    <property type="component" value="Unassembled WGS sequence"/>
</dbReference>
<dbReference type="NCBIfam" id="NF045942">
    <property type="entry name" value="PolPhglucPhase"/>
    <property type="match status" value="1"/>
</dbReference>